<dbReference type="RefSeq" id="WP_248590021.1">
    <property type="nucleotide sequence ID" value="NZ_BAABEB010000002.1"/>
</dbReference>
<evidence type="ECO:0000313" key="2">
    <source>
        <dbReference type="EMBL" id="UPT21538.1"/>
    </source>
</evidence>
<protein>
    <recommendedName>
        <fullName evidence="4">HEAT repeat domain-containing protein</fullName>
    </recommendedName>
</protein>
<dbReference type="EMBL" id="CP051627">
    <property type="protein sequence ID" value="UPT21538.1"/>
    <property type="molecule type" value="Genomic_DNA"/>
</dbReference>
<feature type="region of interest" description="Disordered" evidence="1">
    <location>
        <begin position="421"/>
        <end position="447"/>
    </location>
</feature>
<proteinExistence type="predicted"/>
<evidence type="ECO:0008006" key="4">
    <source>
        <dbReference type="Google" id="ProtNLM"/>
    </source>
</evidence>
<reference evidence="2 3" key="1">
    <citation type="submission" date="2020-04" db="EMBL/GenBank/DDBJ databases">
        <title>Thermobifida alba genome sequencing and assembly.</title>
        <authorList>
            <person name="Luzics S."/>
            <person name="Horvath B."/>
            <person name="Nagy I."/>
            <person name="Toth A."/>
            <person name="Nagy I."/>
            <person name="Kukolya J."/>
        </authorList>
    </citation>
    <scope>NUCLEOTIDE SEQUENCE [LARGE SCALE GENOMIC DNA]</scope>
    <source>
        <strain evidence="2 3">DSM 43795</strain>
    </source>
</reference>
<gene>
    <name evidence="2" type="ORF">FOF52_11760</name>
</gene>
<feature type="compositionally biased region" description="Gly residues" evidence="1">
    <location>
        <begin position="434"/>
        <end position="447"/>
    </location>
</feature>
<sequence>MDGNRGSDPLHGVDDVDWAALAPGRGGEIPGLLRRVRGTDRESALVALYDILAWPRPGYAAAPRVVDFLLNLVEQGAPGRPPVLNLVQELAVPAMADHLPDRRDLALWRDEIAWLSGVDVQEARDRYTEWLAEAPDEQERRRLTGRLRALEHPNGIAVVAAELAAYEAVRNRLDVLLDTLPGRADRGEGAAEWASYLLAWYPEEAERIVPALLNAGDPRNAAPALRPLPAELWALGMLADPADATVTVHLGRLLDHSDDDLVFAAALALVLMHGPAAPEQAVARLLDAEYWDDRFGACLPQSGAVEPAHLGMLAVGAVDDAELRTAKTEQLARILAYTGSAGWGIVVADALETVFGPRPGAAETAGGIDFAGCDREQRAVLTAVAEADETGWAEGGLAEPLAAWGLPAERAALRSFVGLSEEAAPPGPEPQAPAGGGLLGRLFGGRP</sequence>
<organism evidence="2 3">
    <name type="scientific">Thermobifida alba</name>
    <name type="common">Thermomonospora alba</name>
    <dbReference type="NCBI Taxonomy" id="53522"/>
    <lineage>
        <taxon>Bacteria</taxon>
        <taxon>Bacillati</taxon>
        <taxon>Actinomycetota</taxon>
        <taxon>Actinomycetes</taxon>
        <taxon>Streptosporangiales</taxon>
        <taxon>Nocardiopsidaceae</taxon>
        <taxon>Thermobifida</taxon>
    </lineage>
</organism>
<evidence type="ECO:0000313" key="3">
    <source>
        <dbReference type="Proteomes" id="UP000832041"/>
    </source>
</evidence>
<dbReference type="Proteomes" id="UP000832041">
    <property type="component" value="Chromosome"/>
</dbReference>
<accession>A0ABY4L1I1</accession>
<evidence type="ECO:0000256" key="1">
    <source>
        <dbReference type="SAM" id="MobiDB-lite"/>
    </source>
</evidence>
<name>A0ABY4L1I1_THEAE</name>
<keyword evidence="3" id="KW-1185">Reference proteome</keyword>